<dbReference type="AlphaFoldDB" id="A0A1V9X5Y5"/>
<accession>A0A1V9X5Y5</accession>
<feature type="compositionally biased region" description="Low complexity" evidence="1">
    <location>
        <begin position="25"/>
        <end position="42"/>
    </location>
</feature>
<gene>
    <name evidence="2" type="ORF">BIW11_12597</name>
</gene>
<reference evidence="2 3" key="1">
    <citation type="journal article" date="2017" name="Gigascience">
        <title>Draft genome of the honey bee ectoparasitic mite, Tropilaelaps mercedesae, is shaped by the parasitic life history.</title>
        <authorList>
            <person name="Dong X."/>
            <person name="Armstrong S.D."/>
            <person name="Xia D."/>
            <person name="Makepeace B.L."/>
            <person name="Darby A.C."/>
            <person name="Kadowaki T."/>
        </authorList>
    </citation>
    <scope>NUCLEOTIDE SEQUENCE [LARGE SCALE GENOMIC DNA]</scope>
    <source>
        <strain evidence="2">Wuxi-XJTLU</strain>
    </source>
</reference>
<organism evidence="2 3">
    <name type="scientific">Tropilaelaps mercedesae</name>
    <dbReference type="NCBI Taxonomy" id="418985"/>
    <lineage>
        <taxon>Eukaryota</taxon>
        <taxon>Metazoa</taxon>
        <taxon>Ecdysozoa</taxon>
        <taxon>Arthropoda</taxon>
        <taxon>Chelicerata</taxon>
        <taxon>Arachnida</taxon>
        <taxon>Acari</taxon>
        <taxon>Parasitiformes</taxon>
        <taxon>Mesostigmata</taxon>
        <taxon>Gamasina</taxon>
        <taxon>Dermanyssoidea</taxon>
        <taxon>Laelapidae</taxon>
        <taxon>Tropilaelaps</taxon>
    </lineage>
</organism>
<proteinExistence type="predicted"/>
<dbReference type="InParanoid" id="A0A1V9X5Y5"/>
<dbReference type="Proteomes" id="UP000192247">
    <property type="component" value="Unassembled WGS sequence"/>
</dbReference>
<dbReference type="EMBL" id="MNPL01022969">
    <property type="protein sequence ID" value="OQR68914.1"/>
    <property type="molecule type" value="Genomic_DNA"/>
</dbReference>
<feature type="region of interest" description="Disordered" evidence="1">
    <location>
        <begin position="1"/>
        <end position="45"/>
    </location>
</feature>
<comment type="caution">
    <text evidence="2">The sequence shown here is derived from an EMBL/GenBank/DDBJ whole genome shotgun (WGS) entry which is preliminary data.</text>
</comment>
<sequence>GQLLRETRISSRDKRRRCPLRTFGSPRSSSSSVSTESTRPSVRAFTDKMMMMRATKCTGRAGLSTHVH</sequence>
<name>A0A1V9X5Y5_9ACAR</name>
<evidence type="ECO:0000256" key="1">
    <source>
        <dbReference type="SAM" id="MobiDB-lite"/>
    </source>
</evidence>
<feature type="compositionally biased region" description="Basic and acidic residues" evidence="1">
    <location>
        <begin position="1"/>
        <end position="12"/>
    </location>
</feature>
<keyword evidence="3" id="KW-1185">Reference proteome</keyword>
<evidence type="ECO:0000313" key="2">
    <source>
        <dbReference type="EMBL" id="OQR68914.1"/>
    </source>
</evidence>
<evidence type="ECO:0000313" key="3">
    <source>
        <dbReference type="Proteomes" id="UP000192247"/>
    </source>
</evidence>
<feature type="non-terminal residue" evidence="2">
    <location>
        <position position="1"/>
    </location>
</feature>
<protein>
    <submittedName>
        <fullName evidence="2">Uncharacterized protein</fullName>
    </submittedName>
</protein>